<organism evidence="1 2">
    <name type="scientific">Candidatus Nitrosopumilus salarius BD31</name>
    <dbReference type="NCBI Taxonomy" id="859350"/>
    <lineage>
        <taxon>Archaea</taxon>
        <taxon>Nitrososphaerota</taxon>
        <taxon>Nitrososphaeria</taxon>
        <taxon>Nitrosopumilales</taxon>
        <taxon>Nitrosopumilaceae</taxon>
        <taxon>Nitrosopumilus</taxon>
    </lineage>
</organism>
<accession>I3D230</accession>
<protein>
    <submittedName>
        <fullName evidence="1">Uncharacterized protein</fullName>
    </submittedName>
</protein>
<reference evidence="1 2" key="1">
    <citation type="journal article" date="2012" name="J. Bacteriol.">
        <title>Genome sequence of "Candidatus Nitrosopumilus salaria" BD31, an ammonia-oxidizing archaeon from the San Francisco Bay estuary.</title>
        <authorList>
            <person name="Mosier A.C."/>
            <person name="Allen E.E."/>
            <person name="Kim M."/>
            <person name="Ferriera S."/>
            <person name="Francis C.A."/>
        </authorList>
    </citation>
    <scope>NUCLEOTIDE SEQUENCE [LARGE SCALE GENOMIC DNA]</scope>
    <source>
        <strain evidence="1 2">BD31</strain>
    </source>
</reference>
<comment type="caution">
    <text evidence="1">The sequence shown here is derived from an EMBL/GenBank/DDBJ whole genome shotgun (WGS) entry which is preliminary data.</text>
</comment>
<dbReference type="EMBL" id="AEXL02000098">
    <property type="protein sequence ID" value="EIJ65773.1"/>
    <property type="molecule type" value="Genomic_DNA"/>
</dbReference>
<gene>
    <name evidence="1" type="ORF">BD31_I0827</name>
</gene>
<dbReference type="RefSeq" id="WP_008299784.1">
    <property type="nucleotide sequence ID" value="NZ_AEXL02000098.1"/>
</dbReference>
<evidence type="ECO:0000313" key="2">
    <source>
        <dbReference type="Proteomes" id="UP000003423"/>
    </source>
</evidence>
<sequence length="51" mass="5867">MALLISKKTSKYYKMTCIFDGCNDVITMDDLEHHIKIHVVDIVKGIDDIQN</sequence>
<keyword evidence="2" id="KW-1185">Reference proteome</keyword>
<dbReference type="Proteomes" id="UP000003423">
    <property type="component" value="Unassembled WGS sequence"/>
</dbReference>
<evidence type="ECO:0000313" key="1">
    <source>
        <dbReference type="EMBL" id="EIJ65773.1"/>
    </source>
</evidence>
<dbReference type="AlphaFoldDB" id="I3D230"/>
<name>I3D230_9ARCH</name>
<dbReference type="PATRIC" id="fig|859350.6.peg.1207"/>
<proteinExistence type="predicted"/>